<feature type="transmembrane region" description="Helical" evidence="7">
    <location>
        <begin position="233"/>
        <end position="253"/>
    </location>
</feature>
<evidence type="ECO:0000256" key="1">
    <source>
        <dbReference type="ARBA" id="ARBA00004651"/>
    </source>
</evidence>
<dbReference type="InterPro" id="IPR050171">
    <property type="entry name" value="MFS_Transporters"/>
</dbReference>
<keyword evidence="2" id="KW-0813">Transport</keyword>
<dbReference type="GO" id="GO:0022857">
    <property type="term" value="F:transmembrane transporter activity"/>
    <property type="evidence" value="ECO:0007669"/>
    <property type="project" value="InterPro"/>
</dbReference>
<evidence type="ECO:0008006" key="10">
    <source>
        <dbReference type="Google" id="ProtNLM"/>
    </source>
</evidence>
<dbReference type="eggNOG" id="COG2814">
    <property type="taxonomic scope" value="Bacteria"/>
</dbReference>
<feature type="transmembrane region" description="Helical" evidence="7">
    <location>
        <begin position="68"/>
        <end position="87"/>
    </location>
</feature>
<sequence>MSLRSLHVGTLVLAAGRGGWYACLAVFATRSLGLSPTVFGVSLTAGGLTALVTGGLIGYLADRVGLRRMLVFLVLAQGFVCVGYGWASEPWAFVLVSSVVLTAERSVPALRIALVAGLSSGEERVRHLSSLRVAQSAGMALGVGVGGLALYLDSRPAYLGLLFLYAAAALVSAFVLRTVPRVPSLAERGVERRALVTRDRPFLVVTVLCTVLALNWGMFSSGVPLWIAAHTGAPLWIIGVLMVLNTVTIVVFQHRASRGSDTVRGAARACAWSAIPFAVACALYAATYHRSGALAVALLVGGTLAHVIGEVLFVAGSWGLAVSLTRQEAHGEYQGVFNTGAALAIVFAPALMTALLIEGGVGGWFVLAGLFLVTGLSVPAAARWASSSDLAGALAATSDGTGTAARRA</sequence>
<dbReference type="RefSeq" id="WP_051087492.1">
    <property type="nucleotide sequence ID" value="NZ_LLZU01000037.1"/>
</dbReference>
<feature type="transmembrane region" description="Helical" evidence="7">
    <location>
        <begin position="363"/>
        <end position="382"/>
    </location>
</feature>
<keyword evidence="6 7" id="KW-0472">Membrane</keyword>
<keyword evidence="4 7" id="KW-0812">Transmembrane</keyword>
<keyword evidence="3" id="KW-1003">Cell membrane</keyword>
<evidence type="ECO:0000256" key="6">
    <source>
        <dbReference type="ARBA" id="ARBA00023136"/>
    </source>
</evidence>
<feature type="transmembrane region" description="Helical" evidence="7">
    <location>
        <begin position="201"/>
        <end position="227"/>
    </location>
</feature>
<feature type="transmembrane region" description="Helical" evidence="7">
    <location>
        <begin position="158"/>
        <end position="180"/>
    </location>
</feature>
<name>A0A0T6LM89_WENVI</name>
<dbReference type="PANTHER" id="PTHR23517:SF2">
    <property type="entry name" value="MULTIDRUG RESISTANCE PROTEIN MDTH"/>
    <property type="match status" value="1"/>
</dbReference>
<reference evidence="8 9" key="1">
    <citation type="submission" date="2015-10" db="EMBL/GenBank/DDBJ databases">
        <title>Draft genome sequence of pyrrolomycin-producing Streptomyces vitaminophilus.</title>
        <authorList>
            <person name="Graham D.E."/>
            <person name="Mahan K.M."/>
            <person name="Klingeman D.M."/>
            <person name="Hettich R.L."/>
            <person name="Parry R.J."/>
        </authorList>
    </citation>
    <scope>NUCLEOTIDE SEQUENCE [LARGE SCALE GENOMIC DNA]</scope>
    <source>
        <strain evidence="8 9">ATCC 31673</strain>
    </source>
</reference>
<evidence type="ECO:0000313" key="8">
    <source>
        <dbReference type="EMBL" id="KRV47251.1"/>
    </source>
</evidence>
<evidence type="ECO:0000256" key="5">
    <source>
        <dbReference type="ARBA" id="ARBA00022989"/>
    </source>
</evidence>
<evidence type="ECO:0000313" key="9">
    <source>
        <dbReference type="Proteomes" id="UP000050867"/>
    </source>
</evidence>
<accession>A0A0T6LM89</accession>
<feature type="transmembrane region" description="Helical" evidence="7">
    <location>
        <begin position="336"/>
        <end position="357"/>
    </location>
</feature>
<dbReference type="STRING" id="76728.AQ490_07175"/>
<dbReference type="Proteomes" id="UP000050867">
    <property type="component" value="Unassembled WGS sequence"/>
</dbReference>
<dbReference type="InterPro" id="IPR036259">
    <property type="entry name" value="MFS_trans_sf"/>
</dbReference>
<evidence type="ECO:0000256" key="2">
    <source>
        <dbReference type="ARBA" id="ARBA00022448"/>
    </source>
</evidence>
<comment type="subcellular location">
    <subcellularLocation>
        <location evidence="1">Cell membrane</location>
        <topology evidence="1">Multi-pass membrane protein</topology>
    </subcellularLocation>
</comment>
<comment type="caution">
    <text evidence="8">The sequence shown here is derived from an EMBL/GenBank/DDBJ whole genome shotgun (WGS) entry which is preliminary data.</text>
</comment>
<dbReference type="Gene3D" id="1.20.1250.20">
    <property type="entry name" value="MFS general substrate transporter like domains"/>
    <property type="match status" value="1"/>
</dbReference>
<dbReference type="AlphaFoldDB" id="A0A0T6LM89"/>
<evidence type="ECO:0000256" key="4">
    <source>
        <dbReference type="ARBA" id="ARBA00022692"/>
    </source>
</evidence>
<proteinExistence type="predicted"/>
<feature type="transmembrane region" description="Helical" evidence="7">
    <location>
        <begin position="265"/>
        <end position="286"/>
    </location>
</feature>
<evidence type="ECO:0000256" key="3">
    <source>
        <dbReference type="ARBA" id="ARBA00022475"/>
    </source>
</evidence>
<evidence type="ECO:0000256" key="7">
    <source>
        <dbReference type="SAM" id="Phobius"/>
    </source>
</evidence>
<feature type="transmembrane region" description="Helical" evidence="7">
    <location>
        <begin position="41"/>
        <end position="61"/>
    </location>
</feature>
<protein>
    <recommendedName>
        <fullName evidence="10">MFS transporter</fullName>
    </recommendedName>
</protein>
<feature type="transmembrane region" description="Helical" evidence="7">
    <location>
        <begin position="292"/>
        <end position="315"/>
    </location>
</feature>
<dbReference type="InterPro" id="IPR011701">
    <property type="entry name" value="MFS"/>
</dbReference>
<dbReference type="EMBL" id="LLZU01000037">
    <property type="protein sequence ID" value="KRV47251.1"/>
    <property type="molecule type" value="Genomic_DNA"/>
</dbReference>
<dbReference type="Pfam" id="PF07690">
    <property type="entry name" value="MFS_1"/>
    <property type="match status" value="1"/>
</dbReference>
<dbReference type="OrthoDB" id="6803299at2"/>
<dbReference type="PANTHER" id="PTHR23517">
    <property type="entry name" value="RESISTANCE PROTEIN MDTM, PUTATIVE-RELATED-RELATED"/>
    <property type="match status" value="1"/>
</dbReference>
<keyword evidence="5 7" id="KW-1133">Transmembrane helix</keyword>
<dbReference type="GO" id="GO:0005886">
    <property type="term" value="C:plasma membrane"/>
    <property type="evidence" value="ECO:0007669"/>
    <property type="project" value="UniProtKB-SubCell"/>
</dbReference>
<gene>
    <name evidence="8" type="ORF">AQ490_07175</name>
</gene>
<keyword evidence="9" id="KW-1185">Reference proteome</keyword>
<organism evidence="8 9">
    <name type="scientific">Wenjunlia vitaminophila</name>
    <name type="common">Streptomyces vitaminophilus</name>
    <dbReference type="NCBI Taxonomy" id="76728"/>
    <lineage>
        <taxon>Bacteria</taxon>
        <taxon>Bacillati</taxon>
        <taxon>Actinomycetota</taxon>
        <taxon>Actinomycetes</taxon>
        <taxon>Kitasatosporales</taxon>
        <taxon>Streptomycetaceae</taxon>
        <taxon>Wenjunlia</taxon>
    </lineage>
</organism>
<dbReference type="SUPFAM" id="SSF103473">
    <property type="entry name" value="MFS general substrate transporter"/>
    <property type="match status" value="1"/>
</dbReference>